<feature type="chain" id="PRO_5026082617" evidence="1">
    <location>
        <begin position="19"/>
        <end position="136"/>
    </location>
</feature>
<protein>
    <submittedName>
        <fullName evidence="2">Neurexin-4</fullName>
    </submittedName>
</protein>
<feature type="signal peptide" evidence="1">
    <location>
        <begin position="1"/>
        <end position="18"/>
    </location>
</feature>
<proteinExistence type="predicted"/>
<sequence length="136" mass="15973">MVMASILSLVIISVSYHAYHTNVKWKKRRDEEINAEIARNKRQSIQMQEGYKLVKEDKLQLNGINMEMKSLCKQPLPVVRFYTPADEDNESLKGKELRIEPRLKHSAIRGYLNKIDKTWEPIEETSEILEEITEDK</sequence>
<comment type="caution">
    <text evidence="2">The sequence shown here is derived from an EMBL/GenBank/DDBJ whole genome shotgun (WGS) entry which is preliminary data.</text>
</comment>
<gene>
    <name evidence="2" type="ORF">FWK35_00016149</name>
</gene>
<name>A0A6G0YB35_APHCR</name>
<evidence type="ECO:0000313" key="3">
    <source>
        <dbReference type="Proteomes" id="UP000478052"/>
    </source>
</evidence>
<keyword evidence="1" id="KW-0732">Signal</keyword>
<accession>A0A6G0YB35</accession>
<reference evidence="2 3" key="1">
    <citation type="submission" date="2019-08" db="EMBL/GenBank/DDBJ databases">
        <title>Whole genome of Aphis craccivora.</title>
        <authorList>
            <person name="Voronova N.V."/>
            <person name="Shulinski R.S."/>
            <person name="Bandarenka Y.V."/>
            <person name="Zhorov D.G."/>
            <person name="Warner D."/>
        </authorList>
    </citation>
    <scope>NUCLEOTIDE SEQUENCE [LARGE SCALE GENOMIC DNA]</scope>
    <source>
        <strain evidence="2">180601</strain>
        <tissue evidence="2">Whole Body</tissue>
    </source>
</reference>
<dbReference type="EMBL" id="VUJU01005089">
    <property type="protein sequence ID" value="KAF0752336.1"/>
    <property type="molecule type" value="Genomic_DNA"/>
</dbReference>
<keyword evidence="3" id="KW-1185">Reference proteome</keyword>
<organism evidence="2 3">
    <name type="scientific">Aphis craccivora</name>
    <name type="common">Cowpea aphid</name>
    <dbReference type="NCBI Taxonomy" id="307492"/>
    <lineage>
        <taxon>Eukaryota</taxon>
        <taxon>Metazoa</taxon>
        <taxon>Ecdysozoa</taxon>
        <taxon>Arthropoda</taxon>
        <taxon>Hexapoda</taxon>
        <taxon>Insecta</taxon>
        <taxon>Pterygota</taxon>
        <taxon>Neoptera</taxon>
        <taxon>Paraneoptera</taxon>
        <taxon>Hemiptera</taxon>
        <taxon>Sternorrhyncha</taxon>
        <taxon>Aphidomorpha</taxon>
        <taxon>Aphidoidea</taxon>
        <taxon>Aphididae</taxon>
        <taxon>Aphidini</taxon>
        <taxon>Aphis</taxon>
        <taxon>Aphis</taxon>
    </lineage>
</organism>
<evidence type="ECO:0000313" key="2">
    <source>
        <dbReference type="EMBL" id="KAF0752336.1"/>
    </source>
</evidence>
<dbReference type="Proteomes" id="UP000478052">
    <property type="component" value="Unassembled WGS sequence"/>
</dbReference>
<dbReference type="AlphaFoldDB" id="A0A6G0YB35"/>
<evidence type="ECO:0000256" key="1">
    <source>
        <dbReference type="SAM" id="SignalP"/>
    </source>
</evidence>